<dbReference type="InterPro" id="IPR018485">
    <property type="entry name" value="FGGY_C"/>
</dbReference>
<evidence type="ECO:0000256" key="11">
    <source>
        <dbReference type="RuleBase" id="RU003733"/>
    </source>
</evidence>
<dbReference type="GO" id="GO:0019563">
    <property type="term" value="P:glycerol catabolic process"/>
    <property type="evidence" value="ECO:0007669"/>
    <property type="project" value="TreeGrafter"/>
</dbReference>
<protein>
    <recommendedName>
        <fullName evidence="3">glycerol kinase</fullName>
        <ecNumber evidence="3">2.7.1.30</ecNumber>
    </recommendedName>
    <alternativeName>
        <fullName evidence="9">ATP:glycerol 3-phosphotransferase</fullName>
    </alternativeName>
</protein>
<keyword evidence="7" id="KW-0319">Glycerol metabolism</keyword>
<dbReference type="InterPro" id="IPR043129">
    <property type="entry name" value="ATPase_NBD"/>
</dbReference>
<evidence type="ECO:0000256" key="1">
    <source>
        <dbReference type="ARBA" id="ARBA00005190"/>
    </source>
</evidence>
<comment type="pathway">
    <text evidence="1">Polyol metabolism; glycerol degradation via glycerol kinase pathway; sn-glycerol 3-phosphate from glycerol: step 1/1.</text>
</comment>
<sequence length="515" mass="55932">MAPPARPSYIGAIDQGTTSSRFLAFDHAGRVAAAHQREHRQLYPAPGYCEHDPEEILANVETCVRAALSASSVAQLTAIGIANQRETALVWDRRSGRPLYNAIVWHDTRTQAIVHRLKSSGGGGTGPEANGGSDRFRATTGLPVATYFSAVKLLWLLENVPTVRDKADAGDALFGTIDSWLIWNLSGGVDGGVHVTDVTNASRTNLMRLDTLQWDDEILTCLNIPKTMLPEIRSSSEVYAVGHKDSVIPGIPIAGVMGDQHAALFGQACFRPGEAKNTYGTGCFFMMNTGTTPTPSTKGLLTTLGYKIGDQPAVYALEGSIPFAGSLVQWLRDNLKMIGSAEEVEEYAKKVEDNGGVYLVPAFSGLFAPRWRDDARGVMVGLTSYATRGHICRAALEATAFQTQEVVAAMENDSGVHLTNLKVDGGMVVNDTLMQFQSDVLNVPVTRPAVAETTALGAAYAAGLAVGFWQTEDELREKWQVGTTWKPDMEPKKRSHLLHQWSKAVERTLNWEEQE</sequence>
<evidence type="ECO:0000259" key="12">
    <source>
        <dbReference type="Pfam" id="PF00370"/>
    </source>
</evidence>
<dbReference type="GO" id="GO:0005829">
    <property type="term" value="C:cytosol"/>
    <property type="evidence" value="ECO:0007669"/>
    <property type="project" value="TreeGrafter"/>
</dbReference>
<evidence type="ECO:0000256" key="2">
    <source>
        <dbReference type="ARBA" id="ARBA00009156"/>
    </source>
</evidence>
<dbReference type="InterPro" id="IPR018483">
    <property type="entry name" value="Carb_kinase_FGGY_CS"/>
</dbReference>
<dbReference type="Proteomes" id="UP001162031">
    <property type="component" value="Unassembled WGS sequence"/>
</dbReference>
<dbReference type="PANTHER" id="PTHR10196">
    <property type="entry name" value="SUGAR KINASE"/>
    <property type="match status" value="1"/>
</dbReference>
<evidence type="ECO:0000313" key="15">
    <source>
        <dbReference type="Proteomes" id="UP001162031"/>
    </source>
</evidence>
<feature type="domain" description="Carbohydrate kinase FGGY C-terminal" evidence="13">
    <location>
        <begin position="276"/>
        <end position="465"/>
    </location>
</feature>
<dbReference type="HAMAP" id="MF_00186">
    <property type="entry name" value="Glycerol_kin"/>
    <property type="match status" value="1"/>
</dbReference>
<feature type="domain" description="Carbohydrate kinase FGGY N-terminal" evidence="12">
    <location>
        <begin position="9"/>
        <end position="266"/>
    </location>
</feature>
<dbReference type="Pfam" id="PF00370">
    <property type="entry name" value="FGGY_N"/>
    <property type="match status" value="1"/>
</dbReference>
<gene>
    <name evidence="14" type="ORF">HBR001_LOCUS3725</name>
</gene>
<name>A0AAV0TTI3_HYABA</name>
<evidence type="ECO:0000256" key="7">
    <source>
        <dbReference type="ARBA" id="ARBA00022798"/>
    </source>
</evidence>
<evidence type="ECO:0000256" key="4">
    <source>
        <dbReference type="ARBA" id="ARBA00022679"/>
    </source>
</evidence>
<dbReference type="GO" id="GO:0005524">
    <property type="term" value="F:ATP binding"/>
    <property type="evidence" value="ECO:0007669"/>
    <property type="project" value="UniProtKB-KW"/>
</dbReference>
<evidence type="ECO:0000256" key="10">
    <source>
        <dbReference type="ARBA" id="ARBA00052101"/>
    </source>
</evidence>
<dbReference type="FunFam" id="3.30.420.40:FF:000007">
    <property type="entry name" value="Glycerol kinase"/>
    <property type="match status" value="1"/>
</dbReference>
<dbReference type="PIRSF" id="PIRSF000538">
    <property type="entry name" value="GlpK"/>
    <property type="match status" value="1"/>
</dbReference>
<comment type="similarity">
    <text evidence="2 11">Belongs to the FGGY kinase family.</text>
</comment>
<evidence type="ECO:0000256" key="5">
    <source>
        <dbReference type="ARBA" id="ARBA00022741"/>
    </source>
</evidence>
<dbReference type="PROSITE" id="PS00933">
    <property type="entry name" value="FGGY_KINASES_1"/>
    <property type="match status" value="1"/>
</dbReference>
<evidence type="ECO:0000259" key="13">
    <source>
        <dbReference type="Pfam" id="PF02782"/>
    </source>
</evidence>
<dbReference type="NCBIfam" id="TIGR01311">
    <property type="entry name" value="glycerol_kin"/>
    <property type="match status" value="1"/>
</dbReference>
<dbReference type="InterPro" id="IPR018484">
    <property type="entry name" value="FGGY_N"/>
</dbReference>
<evidence type="ECO:0000256" key="6">
    <source>
        <dbReference type="ARBA" id="ARBA00022777"/>
    </source>
</evidence>
<keyword evidence="6 11" id="KW-0418">Kinase</keyword>
<reference evidence="14" key="1">
    <citation type="submission" date="2022-12" db="EMBL/GenBank/DDBJ databases">
        <authorList>
            <person name="Webb A."/>
        </authorList>
    </citation>
    <scope>NUCLEOTIDE SEQUENCE</scope>
    <source>
        <strain evidence="14">Hp1</strain>
    </source>
</reference>
<dbReference type="CDD" id="cd07769">
    <property type="entry name" value="ASKHA_NBD_FGGY_GK"/>
    <property type="match status" value="1"/>
</dbReference>
<keyword evidence="8" id="KW-0067">ATP-binding</keyword>
<proteinExistence type="inferred from homology"/>
<dbReference type="FunFam" id="3.30.420.40:FF:000086">
    <property type="entry name" value="Glycerol kinase"/>
    <property type="match status" value="1"/>
</dbReference>
<dbReference type="AlphaFoldDB" id="A0AAV0TTI3"/>
<dbReference type="NCBIfam" id="NF000756">
    <property type="entry name" value="PRK00047.1"/>
    <property type="match status" value="1"/>
</dbReference>
<accession>A0AAV0TTI3</accession>
<organism evidence="14 15">
    <name type="scientific">Hyaloperonospora brassicae</name>
    <name type="common">Brassica downy mildew</name>
    <name type="synonym">Peronospora brassicae</name>
    <dbReference type="NCBI Taxonomy" id="162125"/>
    <lineage>
        <taxon>Eukaryota</taxon>
        <taxon>Sar</taxon>
        <taxon>Stramenopiles</taxon>
        <taxon>Oomycota</taxon>
        <taxon>Peronosporomycetes</taxon>
        <taxon>Peronosporales</taxon>
        <taxon>Peronosporaceae</taxon>
        <taxon>Hyaloperonospora</taxon>
    </lineage>
</organism>
<evidence type="ECO:0000256" key="9">
    <source>
        <dbReference type="ARBA" id="ARBA00043149"/>
    </source>
</evidence>
<dbReference type="EMBL" id="CANTFL010000634">
    <property type="protein sequence ID" value="CAI5725954.1"/>
    <property type="molecule type" value="Genomic_DNA"/>
</dbReference>
<comment type="catalytic activity">
    <reaction evidence="10">
        <text>glycerol + ATP = sn-glycerol 3-phosphate + ADP + H(+)</text>
        <dbReference type="Rhea" id="RHEA:21644"/>
        <dbReference type="ChEBI" id="CHEBI:15378"/>
        <dbReference type="ChEBI" id="CHEBI:17754"/>
        <dbReference type="ChEBI" id="CHEBI:30616"/>
        <dbReference type="ChEBI" id="CHEBI:57597"/>
        <dbReference type="ChEBI" id="CHEBI:456216"/>
        <dbReference type="EC" id="2.7.1.30"/>
    </reaction>
</comment>
<dbReference type="Pfam" id="PF02782">
    <property type="entry name" value="FGGY_C"/>
    <property type="match status" value="1"/>
</dbReference>
<dbReference type="GO" id="GO:0006072">
    <property type="term" value="P:glycerol-3-phosphate metabolic process"/>
    <property type="evidence" value="ECO:0007669"/>
    <property type="project" value="InterPro"/>
</dbReference>
<dbReference type="InterPro" id="IPR000577">
    <property type="entry name" value="Carb_kinase_FGGY"/>
</dbReference>
<dbReference type="InterPro" id="IPR005999">
    <property type="entry name" value="Glycerol_kin"/>
</dbReference>
<evidence type="ECO:0000313" key="14">
    <source>
        <dbReference type="EMBL" id="CAI5725954.1"/>
    </source>
</evidence>
<evidence type="ECO:0000256" key="3">
    <source>
        <dbReference type="ARBA" id="ARBA00012099"/>
    </source>
</evidence>
<keyword evidence="5" id="KW-0547">Nucleotide-binding</keyword>
<dbReference type="SUPFAM" id="SSF53067">
    <property type="entry name" value="Actin-like ATPase domain"/>
    <property type="match status" value="2"/>
</dbReference>
<dbReference type="Gene3D" id="3.30.420.40">
    <property type="match status" value="2"/>
</dbReference>
<dbReference type="PANTHER" id="PTHR10196:SF69">
    <property type="entry name" value="GLYCEROL KINASE"/>
    <property type="match status" value="1"/>
</dbReference>
<dbReference type="EC" id="2.7.1.30" evidence="3"/>
<comment type="caution">
    <text evidence="14">The sequence shown here is derived from an EMBL/GenBank/DDBJ whole genome shotgun (WGS) entry which is preliminary data.</text>
</comment>
<dbReference type="PROSITE" id="PS00445">
    <property type="entry name" value="FGGY_KINASES_2"/>
    <property type="match status" value="1"/>
</dbReference>
<keyword evidence="15" id="KW-1185">Reference proteome</keyword>
<evidence type="ECO:0000256" key="8">
    <source>
        <dbReference type="ARBA" id="ARBA00022840"/>
    </source>
</evidence>
<keyword evidence="4 11" id="KW-0808">Transferase</keyword>
<dbReference type="GO" id="GO:0004370">
    <property type="term" value="F:glycerol kinase activity"/>
    <property type="evidence" value="ECO:0007669"/>
    <property type="project" value="UniProtKB-EC"/>
</dbReference>